<dbReference type="OrthoDB" id="6432075at2759"/>
<evidence type="ECO:0000313" key="7">
    <source>
        <dbReference type="Proteomes" id="UP000887013"/>
    </source>
</evidence>
<dbReference type="PANTHER" id="PTHR11610">
    <property type="entry name" value="LIPASE"/>
    <property type="match status" value="1"/>
</dbReference>
<accession>A0A8X6PHU6</accession>
<dbReference type="InterPro" id="IPR000734">
    <property type="entry name" value="TAG_lipase"/>
</dbReference>
<dbReference type="AlphaFoldDB" id="A0A8X6PHU6"/>
<evidence type="ECO:0000259" key="5">
    <source>
        <dbReference type="Pfam" id="PF00151"/>
    </source>
</evidence>
<evidence type="ECO:0000256" key="1">
    <source>
        <dbReference type="ARBA" id="ARBA00004613"/>
    </source>
</evidence>
<comment type="caution">
    <text evidence="6">The sequence shown here is derived from an EMBL/GenBank/DDBJ whole genome shotgun (WGS) entry which is preliminary data.</text>
</comment>
<sequence length="216" mass="24443">MCCILWGELAKSQFFKCYPEKKQKCDVESTDSLPWDTTIRFFLFTRKNPEEPEHLHMCNGTLPKDSNFNPKNKLYVFIPGYRYGTCELDAVPRVKDAWLEKGDYNVLLLDCTQEYGSDFVQSMKRVKKSSIVIAQVLKNIQAKTGLKNENVYLVGHSLGTHVAGMVGQKFKVHRITALDPAGVMYTKKTPIDERLDKSDADVVDAIHTNGGTGLPY</sequence>
<dbReference type="SUPFAM" id="SSF53474">
    <property type="entry name" value="alpha/beta-Hydrolases"/>
    <property type="match status" value="1"/>
</dbReference>
<dbReference type="PANTHER" id="PTHR11610:SF173">
    <property type="entry name" value="LIPASE DOMAIN-CONTAINING PROTEIN-RELATED"/>
    <property type="match status" value="1"/>
</dbReference>
<evidence type="ECO:0000256" key="3">
    <source>
        <dbReference type="ARBA" id="ARBA00022525"/>
    </source>
</evidence>
<dbReference type="PRINTS" id="PR00821">
    <property type="entry name" value="TAGLIPASE"/>
</dbReference>
<dbReference type="GO" id="GO:0005615">
    <property type="term" value="C:extracellular space"/>
    <property type="evidence" value="ECO:0007669"/>
    <property type="project" value="TreeGrafter"/>
</dbReference>
<gene>
    <name evidence="6" type="primary">Pnlip</name>
    <name evidence="6" type="ORF">NPIL_466451</name>
</gene>
<dbReference type="Proteomes" id="UP000887013">
    <property type="component" value="Unassembled WGS sequence"/>
</dbReference>
<reference evidence="6" key="1">
    <citation type="submission" date="2020-08" db="EMBL/GenBank/DDBJ databases">
        <title>Multicomponent nature underlies the extraordinary mechanical properties of spider dragline silk.</title>
        <authorList>
            <person name="Kono N."/>
            <person name="Nakamura H."/>
            <person name="Mori M."/>
            <person name="Yoshida Y."/>
            <person name="Ohtoshi R."/>
            <person name="Malay A.D."/>
            <person name="Moran D.A.P."/>
            <person name="Tomita M."/>
            <person name="Numata K."/>
            <person name="Arakawa K."/>
        </authorList>
    </citation>
    <scope>NUCLEOTIDE SEQUENCE</scope>
</reference>
<evidence type="ECO:0000256" key="2">
    <source>
        <dbReference type="ARBA" id="ARBA00010701"/>
    </source>
</evidence>
<keyword evidence="7" id="KW-1185">Reference proteome</keyword>
<dbReference type="GO" id="GO:0016298">
    <property type="term" value="F:lipase activity"/>
    <property type="evidence" value="ECO:0007669"/>
    <property type="project" value="InterPro"/>
</dbReference>
<dbReference type="GO" id="GO:0017171">
    <property type="term" value="F:serine hydrolase activity"/>
    <property type="evidence" value="ECO:0007669"/>
    <property type="project" value="TreeGrafter"/>
</dbReference>
<proteinExistence type="inferred from homology"/>
<keyword evidence="3" id="KW-0964">Secreted</keyword>
<protein>
    <submittedName>
        <fullName evidence="6">Pancreatic triacylglycerol lipase</fullName>
    </submittedName>
</protein>
<comment type="subcellular location">
    <subcellularLocation>
        <location evidence="1">Secreted</location>
    </subcellularLocation>
</comment>
<dbReference type="Gene3D" id="3.40.50.1820">
    <property type="entry name" value="alpha/beta hydrolase"/>
    <property type="match status" value="1"/>
</dbReference>
<evidence type="ECO:0000313" key="6">
    <source>
        <dbReference type="EMBL" id="GFT71912.1"/>
    </source>
</evidence>
<dbReference type="Pfam" id="PF00151">
    <property type="entry name" value="Lipase"/>
    <property type="match status" value="1"/>
</dbReference>
<name>A0A8X6PHU6_NEPPI</name>
<dbReference type="InterPro" id="IPR013818">
    <property type="entry name" value="Lipase"/>
</dbReference>
<dbReference type="GO" id="GO:0016042">
    <property type="term" value="P:lipid catabolic process"/>
    <property type="evidence" value="ECO:0007669"/>
    <property type="project" value="TreeGrafter"/>
</dbReference>
<comment type="similarity">
    <text evidence="2 4">Belongs to the AB hydrolase superfamily. Lipase family.</text>
</comment>
<feature type="non-terminal residue" evidence="6">
    <location>
        <position position="1"/>
    </location>
</feature>
<feature type="domain" description="Lipase" evidence="5">
    <location>
        <begin position="23"/>
        <end position="210"/>
    </location>
</feature>
<dbReference type="EMBL" id="BMAW01116739">
    <property type="protein sequence ID" value="GFT71912.1"/>
    <property type="molecule type" value="Genomic_DNA"/>
</dbReference>
<evidence type="ECO:0000256" key="4">
    <source>
        <dbReference type="RuleBase" id="RU004262"/>
    </source>
</evidence>
<organism evidence="6 7">
    <name type="scientific">Nephila pilipes</name>
    <name type="common">Giant wood spider</name>
    <name type="synonym">Nephila maculata</name>
    <dbReference type="NCBI Taxonomy" id="299642"/>
    <lineage>
        <taxon>Eukaryota</taxon>
        <taxon>Metazoa</taxon>
        <taxon>Ecdysozoa</taxon>
        <taxon>Arthropoda</taxon>
        <taxon>Chelicerata</taxon>
        <taxon>Arachnida</taxon>
        <taxon>Araneae</taxon>
        <taxon>Araneomorphae</taxon>
        <taxon>Entelegynae</taxon>
        <taxon>Araneoidea</taxon>
        <taxon>Nephilidae</taxon>
        <taxon>Nephila</taxon>
    </lineage>
</organism>
<dbReference type="InterPro" id="IPR029058">
    <property type="entry name" value="AB_hydrolase_fold"/>
</dbReference>